<dbReference type="InterPro" id="IPR010065">
    <property type="entry name" value="AA_ABC_transptr_permease_3TM"/>
</dbReference>
<dbReference type="Proteomes" id="UP000320209">
    <property type="component" value="Unassembled WGS sequence"/>
</dbReference>
<dbReference type="NCBIfam" id="TIGR01726">
    <property type="entry name" value="HEQRo_perm_3TM"/>
    <property type="match status" value="1"/>
</dbReference>
<comment type="similarity">
    <text evidence="7">Belongs to the binding-protein-dependent transport system permease family.</text>
</comment>
<evidence type="ECO:0000259" key="9">
    <source>
        <dbReference type="PROSITE" id="PS50928"/>
    </source>
</evidence>
<name>A0A543ACN2_9ACTN</name>
<reference evidence="10 11" key="1">
    <citation type="submission" date="2019-06" db="EMBL/GenBank/DDBJ databases">
        <title>Sequencing the genomes of 1000 actinobacteria strains.</title>
        <authorList>
            <person name="Klenk H.-P."/>
        </authorList>
    </citation>
    <scope>NUCLEOTIDE SEQUENCE [LARGE SCALE GENOMIC DNA]</scope>
    <source>
        <strain evidence="10 11">DSM 25218</strain>
    </source>
</reference>
<sequence length="294" mass="31490">MSASVLYDAPGPRAKALNWVYSGVALAILGYVAWLVYSKFEETGQWEGEKWTPFLDADVWNNLLIPGLIGTLSAFALGSLLALAFGFVFAVGRLSERKIISIPCGVVVEFFRSIPMLLLMFFIYFMQPSLGIVPTSIFWAVVLGLMLYNGSVIAEIIRAGVHALPKGQTEAGSAVGLTSGQVMRTILLPQAVRSMLPAIIAQLVVLLKDTALGYVLGYSELLSQVKQLDGNFHNLIPAAIVVALIYIILNTILGLVANWIEGRTRRVGHTAGPVGAADDPEVQTAPATGMSGTV</sequence>
<proteinExistence type="inferred from homology"/>
<dbReference type="AlphaFoldDB" id="A0A543ACN2"/>
<keyword evidence="3" id="KW-1003">Cell membrane</keyword>
<feature type="transmembrane region" description="Helical" evidence="7">
    <location>
        <begin position="63"/>
        <end position="90"/>
    </location>
</feature>
<gene>
    <name evidence="10" type="ORF">FB381_4264</name>
</gene>
<keyword evidence="6 7" id="KW-0472">Membrane</keyword>
<feature type="transmembrane region" description="Helical" evidence="7">
    <location>
        <begin position="194"/>
        <end position="216"/>
    </location>
</feature>
<dbReference type="PANTHER" id="PTHR30614">
    <property type="entry name" value="MEMBRANE COMPONENT OF AMINO ACID ABC TRANSPORTER"/>
    <property type="match status" value="1"/>
</dbReference>
<feature type="transmembrane region" description="Helical" evidence="7">
    <location>
        <begin position="16"/>
        <end position="37"/>
    </location>
</feature>
<organism evidence="10 11">
    <name type="scientific">Nocardioides albertanoniae</name>
    <dbReference type="NCBI Taxonomy" id="1175486"/>
    <lineage>
        <taxon>Bacteria</taxon>
        <taxon>Bacillati</taxon>
        <taxon>Actinomycetota</taxon>
        <taxon>Actinomycetes</taxon>
        <taxon>Propionibacteriales</taxon>
        <taxon>Nocardioidaceae</taxon>
        <taxon>Nocardioides</taxon>
    </lineage>
</organism>
<evidence type="ECO:0000256" key="4">
    <source>
        <dbReference type="ARBA" id="ARBA00022692"/>
    </source>
</evidence>
<keyword evidence="5 7" id="KW-1133">Transmembrane helix</keyword>
<keyword evidence="2 7" id="KW-0813">Transport</keyword>
<keyword evidence="11" id="KW-1185">Reference proteome</keyword>
<evidence type="ECO:0000313" key="11">
    <source>
        <dbReference type="Proteomes" id="UP000320209"/>
    </source>
</evidence>
<dbReference type="PANTHER" id="PTHR30614:SF21">
    <property type="entry name" value="AMINO ACID ABC TRANSPORTER PERMEASE"/>
    <property type="match status" value="1"/>
</dbReference>
<accession>A0A543ACN2</accession>
<dbReference type="OrthoDB" id="4543034at2"/>
<dbReference type="CDD" id="cd06261">
    <property type="entry name" value="TM_PBP2"/>
    <property type="match status" value="1"/>
</dbReference>
<evidence type="ECO:0000256" key="2">
    <source>
        <dbReference type="ARBA" id="ARBA00022448"/>
    </source>
</evidence>
<keyword evidence="4 7" id="KW-0812">Transmembrane</keyword>
<evidence type="ECO:0000256" key="7">
    <source>
        <dbReference type="RuleBase" id="RU363032"/>
    </source>
</evidence>
<dbReference type="PROSITE" id="PS50928">
    <property type="entry name" value="ABC_TM1"/>
    <property type="match status" value="1"/>
</dbReference>
<comment type="caution">
    <text evidence="10">The sequence shown here is derived from an EMBL/GenBank/DDBJ whole genome shotgun (WGS) entry which is preliminary data.</text>
</comment>
<evidence type="ECO:0000256" key="6">
    <source>
        <dbReference type="ARBA" id="ARBA00023136"/>
    </source>
</evidence>
<evidence type="ECO:0000256" key="1">
    <source>
        <dbReference type="ARBA" id="ARBA00004651"/>
    </source>
</evidence>
<feature type="region of interest" description="Disordered" evidence="8">
    <location>
        <begin position="271"/>
        <end position="294"/>
    </location>
</feature>
<evidence type="ECO:0000256" key="5">
    <source>
        <dbReference type="ARBA" id="ARBA00022989"/>
    </source>
</evidence>
<dbReference type="GO" id="GO:0006865">
    <property type="term" value="P:amino acid transport"/>
    <property type="evidence" value="ECO:0007669"/>
    <property type="project" value="TreeGrafter"/>
</dbReference>
<dbReference type="EMBL" id="VFOV01000001">
    <property type="protein sequence ID" value="TQL70334.1"/>
    <property type="molecule type" value="Genomic_DNA"/>
</dbReference>
<feature type="transmembrane region" description="Helical" evidence="7">
    <location>
        <begin position="102"/>
        <end position="125"/>
    </location>
</feature>
<feature type="domain" description="ABC transmembrane type-1" evidence="9">
    <location>
        <begin position="68"/>
        <end position="257"/>
    </location>
</feature>
<evidence type="ECO:0000256" key="3">
    <source>
        <dbReference type="ARBA" id="ARBA00022475"/>
    </source>
</evidence>
<dbReference type="RefSeq" id="WP_141782111.1">
    <property type="nucleotide sequence ID" value="NZ_VFOV01000001.1"/>
</dbReference>
<dbReference type="InterPro" id="IPR035906">
    <property type="entry name" value="MetI-like_sf"/>
</dbReference>
<protein>
    <submittedName>
        <fullName evidence="10">Glutamate transport system permease protein</fullName>
    </submittedName>
</protein>
<evidence type="ECO:0000313" key="10">
    <source>
        <dbReference type="EMBL" id="TQL70334.1"/>
    </source>
</evidence>
<dbReference type="Gene3D" id="1.10.3720.10">
    <property type="entry name" value="MetI-like"/>
    <property type="match status" value="1"/>
</dbReference>
<dbReference type="InterPro" id="IPR000515">
    <property type="entry name" value="MetI-like"/>
</dbReference>
<comment type="subcellular location">
    <subcellularLocation>
        <location evidence="1 7">Cell membrane</location>
        <topology evidence="1 7">Multi-pass membrane protein</topology>
    </subcellularLocation>
</comment>
<dbReference type="GO" id="GO:0043190">
    <property type="term" value="C:ATP-binding cassette (ABC) transporter complex"/>
    <property type="evidence" value="ECO:0007669"/>
    <property type="project" value="InterPro"/>
</dbReference>
<feature type="transmembrane region" description="Helical" evidence="7">
    <location>
        <begin position="236"/>
        <end position="260"/>
    </location>
</feature>
<dbReference type="Pfam" id="PF00528">
    <property type="entry name" value="BPD_transp_1"/>
    <property type="match status" value="1"/>
</dbReference>
<dbReference type="SUPFAM" id="SSF161098">
    <property type="entry name" value="MetI-like"/>
    <property type="match status" value="1"/>
</dbReference>
<feature type="transmembrane region" description="Helical" evidence="7">
    <location>
        <begin position="137"/>
        <end position="157"/>
    </location>
</feature>
<evidence type="ECO:0000256" key="8">
    <source>
        <dbReference type="SAM" id="MobiDB-lite"/>
    </source>
</evidence>
<dbReference type="GO" id="GO:0022857">
    <property type="term" value="F:transmembrane transporter activity"/>
    <property type="evidence" value="ECO:0007669"/>
    <property type="project" value="InterPro"/>
</dbReference>
<dbReference type="InterPro" id="IPR043429">
    <property type="entry name" value="ArtM/GltK/GlnP/TcyL/YhdX-like"/>
</dbReference>